<dbReference type="AlphaFoldDB" id="A0A923JPH3"/>
<organism evidence="1">
    <name type="scientific">Pseudomonas marvdashtae</name>
    <dbReference type="NCBI Taxonomy" id="2745500"/>
    <lineage>
        <taxon>Bacteria</taxon>
        <taxon>Pseudomonadati</taxon>
        <taxon>Pseudomonadota</taxon>
        <taxon>Gammaproteobacteria</taxon>
        <taxon>Pseudomonadales</taxon>
        <taxon>Pseudomonadaceae</taxon>
        <taxon>Pseudomonas</taxon>
    </lineage>
</organism>
<reference evidence="1" key="2">
    <citation type="submission" date="2020-07" db="EMBL/GenBank/DDBJ databases">
        <authorList>
            <person name="Lood C."/>
            <person name="Girard L."/>
        </authorList>
    </citation>
    <scope>NUCLEOTIDE SEQUENCE</scope>
    <source>
        <strain evidence="1">SWRI102</strain>
    </source>
</reference>
<protein>
    <submittedName>
        <fullName evidence="1">Uncharacterized protein</fullName>
    </submittedName>
</protein>
<evidence type="ECO:0000313" key="1">
    <source>
        <dbReference type="EMBL" id="MBC3395118.1"/>
    </source>
</evidence>
<comment type="caution">
    <text evidence="1">The sequence shown here is derived from an EMBL/GenBank/DDBJ whole genome shotgun (WGS) entry which is preliminary data.</text>
</comment>
<accession>A0A923JPH3</accession>
<proteinExistence type="predicted"/>
<sequence length="111" mass="13172">MTFRPAFLCEEMGGLYWEPKYQVWRWSKGRVYASVTREDDAVFAHFSADKEAVRHMKEAINDFCDLAFELLPWCSMVMGCIRRDSVVRLVKKCGFVHVIDHKDLKIYARYR</sequence>
<reference evidence="1 3" key="1">
    <citation type="journal article" date="2020" name="Microorganisms">
        <title>Reliable Identification of Environmental Pseudomonas Isolates Using the rpoD Gene.</title>
        <authorList>
            <consortium name="The Broad Institute Genome Sequencing Platform"/>
            <person name="Girard L."/>
            <person name="Lood C."/>
            <person name="Rokni-Zadeh H."/>
            <person name="van Noort V."/>
            <person name="Lavigne R."/>
            <person name="De Mot R."/>
        </authorList>
    </citation>
    <scope>NUCLEOTIDE SEQUENCE</scope>
    <source>
        <strain evidence="1 3">SWRI102</strain>
    </source>
</reference>
<dbReference type="EMBL" id="JABWQX010000002">
    <property type="protein sequence ID" value="MBC3395118.1"/>
    <property type="molecule type" value="Genomic_DNA"/>
</dbReference>
<reference evidence="2" key="3">
    <citation type="submission" date="2021-06" db="EMBL/GenBank/DDBJ databases">
        <title>Updating the genus Pseudomonas: Description of 43 new species and partition of the Pseudomonas putida group.</title>
        <authorList>
            <person name="Girard L."/>
            <person name="Lood C."/>
            <person name="Vandamme P."/>
            <person name="Rokni-Zadeh H."/>
            <person name="Van Noort V."/>
            <person name="Hofte M."/>
            <person name="Lavigne R."/>
            <person name="De Mot R."/>
        </authorList>
    </citation>
    <scope>NUCLEOTIDE SEQUENCE</scope>
    <source>
        <strain evidence="2">SWRI102</strain>
    </source>
</reference>
<dbReference type="Proteomes" id="UP000659438">
    <property type="component" value="Unassembled WGS sequence"/>
</dbReference>
<name>A0A923JPH3_9PSED</name>
<keyword evidence="3" id="KW-1185">Reference proteome</keyword>
<evidence type="ECO:0000313" key="2">
    <source>
        <dbReference type="EMBL" id="MBV4553060.1"/>
    </source>
</evidence>
<dbReference type="EMBL" id="JABWQX020000001">
    <property type="protein sequence ID" value="MBV4553060.1"/>
    <property type="molecule type" value="Genomic_DNA"/>
</dbReference>
<dbReference type="RefSeq" id="WP_186643070.1">
    <property type="nucleotide sequence ID" value="NZ_JABWQX020000001.1"/>
</dbReference>
<evidence type="ECO:0000313" key="3">
    <source>
        <dbReference type="Proteomes" id="UP000659438"/>
    </source>
</evidence>
<gene>
    <name evidence="2" type="ORF">HU742_018095</name>
    <name evidence="1" type="ORF">HU742_07870</name>
</gene>